<evidence type="ECO:0000256" key="1">
    <source>
        <dbReference type="ARBA" id="ARBA00013029"/>
    </source>
</evidence>
<gene>
    <name evidence="6" type="ORF">PSON_ATCC_30995.1.T0270114</name>
</gene>
<dbReference type="AlphaFoldDB" id="A0A8S1M195"/>
<dbReference type="OrthoDB" id="264015at2759"/>
<evidence type="ECO:0000313" key="7">
    <source>
        <dbReference type="Proteomes" id="UP000692954"/>
    </source>
</evidence>
<sequence>MILGTTELKLDNATHDPAVSHEEYMWLLKSFRDQIDVDTIEVGRDVKSKWSGVGPLVSSSNTFTTNEISTQFLLSSQFLDFHPIQNILKEYLQDLLNLIFKFLLKHIIFMNIYISHRRQMDHFQIDGNIYRKIKNLPKLVGMGHNLIIKRNLSYDAMFDLPQSYDAYFIIIYGDRTYDVLKYIYENQKIRRVCNTIRQILYQIKYQQARKPQDILFSRIKLGFLAQNNAFQVYEKVFQIMVKELKYGLINFKSSFQKRILSRLEI</sequence>
<organism evidence="6 7">
    <name type="scientific">Paramecium sonneborni</name>
    <dbReference type="NCBI Taxonomy" id="65129"/>
    <lineage>
        <taxon>Eukaryota</taxon>
        <taxon>Sar</taxon>
        <taxon>Alveolata</taxon>
        <taxon>Ciliophora</taxon>
        <taxon>Intramacronucleata</taxon>
        <taxon>Oligohymenophorea</taxon>
        <taxon>Peniculida</taxon>
        <taxon>Parameciidae</taxon>
        <taxon>Paramecium</taxon>
    </lineage>
</organism>
<reference evidence="6" key="1">
    <citation type="submission" date="2021-01" db="EMBL/GenBank/DDBJ databases">
        <authorList>
            <consortium name="Genoscope - CEA"/>
            <person name="William W."/>
        </authorList>
    </citation>
    <scope>NUCLEOTIDE SEQUENCE</scope>
</reference>
<evidence type="ECO:0000313" key="6">
    <source>
        <dbReference type="EMBL" id="CAD8070676.1"/>
    </source>
</evidence>
<dbReference type="GO" id="GO:0006072">
    <property type="term" value="P:glycerol-3-phosphate metabolic process"/>
    <property type="evidence" value="ECO:0007669"/>
    <property type="project" value="InterPro"/>
</dbReference>
<dbReference type="PANTHER" id="PTHR11985:SF15">
    <property type="entry name" value="GLYCEROL-3-PHOSPHATE DEHYDROGENASE, MITOCHONDRIAL"/>
    <property type="match status" value="1"/>
</dbReference>
<evidence type="ECO:0000256" key="4">
    <source>
        <dbReference type="ARBA" id="ARBA00023002"/>
    </source>
</evidence>
<keyword evidence="7" id="KW-1185">Reference proteome</keyword>
<proteinExistence type="predicted"/>
<keyword evidence="4" id="KW-0560">Oxidoreductase</keyword>
<comment type="caution">
    <text evidence="6">The sequence shown here is derived from an EMBL/GenBank/DDBJ whole genome shotgun (WGS) entry which is preliminary data.</text>
</comment>
<dbReference type="InterPro" id="IPR000447">
    <property type="entry name" value="G3P_DH_FAD-dep"/>
</dbReference>
<accession>A0A8S1M195</accession>
<evidence type="ECO:0000256" key="2">
    <source>
        <dbReference type="ARBA" id="ARBA00022630"/>
    </source>
</evidence>
<dbReference type="GO" id="GO:0004368">
    <property type="term" value="F:glycerol-3-phosphate dehydrogenase (quinone) activity"/>
    <property type="evidence" value="ECO:0007669"/>
    <property type="project" value="UniProtKB-EC"/>
</dbReference>
<feature type="domain" description="Alpha-glycerophosphate oxidase C-terminal" evidence="5">
    <location>
        <begin position="158"/>
        <end position="246"/>
    </location>
</feature>
<dbReference type="Proteomes" id="UP000692954">
    <property type="component" value="Unassembled WGS sequence"/>
</dbReference>
<dbReference type="InterPro" id="IPR031656">
    <property type="entry name" value="DAO_C"/>
</dbReference>
<dbReference type="Pfam" id="PF16901">
    <property type="entry name" value="DAO_C"/>
    <property type="match status" value="1"/>
</dbReference>
<dbReference type="GO" id="GO:0005739">
    <property type="term" value="C:mitochondrion"/>
    <property type="evidence" value="ECO:0007669"/>
    <property type="project" value="TreeGrafter"/>
</dbReference>
<evidence type="ECO:0000259" key="5">
    <source>
        <dbReference type="Pfam" id="PF16901"/>
    </source>
</evidence>
<name>A0A8S1M195_9CILI</name>
<evidence type="ECO:0000256" key="3">
    <source>
        <dbReference type="ARBA" id="ARBA00022827"/>
    </source>
</evidence>
<keyword evidence="3" id="KW-0274">FAD</keyword>
<dbReference type="PANTHER" id="PTHR11985">
    <property type="entry name" value="GLYCEROL-3-PHOSPHATE DEHYDROGENASE"/>
    <property type="match status" value="1"/>
</dbReference>
<keyword evidence="2" id="KW-0285">Flavoprotein</keyword>
<dbReference type="EC" id="1.1.5.3" evidence="1"/>
<dbReference type="EMBL" id="CAJJDN010000027">
    <property type="protein sequence ID" value="CAD8070676.1"/>
    <property type="molecule type" value="Genomic_DNA"/>
</dbReference>
<protein>
    <recommendedName>
        <fullName evidence="1">glycerol-3-phosphate dehydrogenase</fullName>
        <ecNumber evidence="1">1.1.5.3</ecNumber>
    </recommendedName>
</protein>